<comment type="caution">
    <text evidence="1">The sequence shown here is derived from an EMBL/GenBank/DDBJ whole genome shotgun (WGS) entry which is preliminary data.</text>
</comment>
<evidence type="ECO:0000313" key="2">
    <source>
        <dbReference type="Proteomes" id="UP001607303"/>
    </source>
</evidence>
<keyword evidence="2" id="KW-1185">Reference proteome</keyword>
<proteinExistence type="predicted"/>
<protein>
    <submittedName>
        <fullName evidence="1">Fatty acid synthase-like</fullName>
    </submittedName>
</protein>
<dbReference type="Proteomes" id="UP001607303">
    <property type="component" value="Unassembled WGS sequence"/>
</dbReference>
<organism evidence="1 2">
    <name type="scientific">Vespula maculifrons</name>
    <name type="common">Eastern yellow jacket</name>
    <name type="synonym">Wasp</name>
    <dbReference type="NCBI Taxonomy" id="7453"/>
    <lineage>
        <taxon>Eukaryota</taxon>
        <taxon>Metazoa</taxon>
        <taxon>Ecdysozoa</taxon>
        <taxon>Arthropoda</taxon>
        <taxon>Hexapoda</taxon>
        <taxon>Insecta</taxon>
        <taxon>Pterygota</taxon>
        <taxon>Neoptera</taxon>
        <taxon>Endopterygota</taxon>
        <taxon>Hymenoptera</taxon>
        <taxon>Apocrita</taxon>
        <taxon>Aculeata</taxon>
        <taxon>Vespoidea</taxon>
        <taxon>Vespidae</taxon>
        <taxon>Vespinae</taxon>
        <taxon>Vespula</taxon>
    </lineage>
</organism>
<dbReference type="EMBL" id="JAYRBN010000043">
    <property type="protein sequence ID" value="KAL2745339.1"/>
    <property type="molecule type" value="Genomic_DNA"/>
</dbReference>
<name>A0ABD2CKJ4_VESMC</name>
<dbReference type="AlphaFoldDB" id="A0ABD2CKJ4"/>
<evidence type="ECO:0000313" key="1">
    <source>
        <dbReference type="EMBL" id="KAL2745339.1"/>
    </source>
</evidence>
<reference evidence="1 2" key="1">
    <citation type="journal article" date="2024" name="Ann. Entomol. Soc. Am.">
        <title>Genomic analyses of the southern and eastern yellowjacket wasps (Hymenoptera: Vespidae) reveal evolutionary signatures of social life.</title>
        <authorList>
            <person name="Catto M.A."/>
            <person name="Caine P.B."/>
            <person name="Orr S.E."/>
            <person name="Hunt B.G."/>
            <person name="Goodisman M.A.D."/>
        </authorList>
    </citation>
    <scope>NUCLEOTIDE SEQUENCE [LARGE SCALE GENOMIC DNA]</scope>
    <source>
        <strain evidence="1">232</strain>
        <tissue evidence="1">Head and thorax</tissue>
    </source>
</reference>
<sequence>MYLKNIFENKLKNYTNENTLKNKLEGIPKDVIVSESNMIEMDDTNPFAIGHDLFTNEEKNRLKKFFKSIKNGAFFLSLGKSNTIIRLIDFIGISITYIAKSARNLISYKLVQKVLKRKEEEDISNMRVILIEEGNFESDLKAPNSLKLTLYFGPLETDLVTNVNSLKNTIKSIVHQDQVHVALKFMTAGNHSRKHILDKFKDQNDFMLVEYSFGLLVAIELTRKLETKRFIGQLILITKAKVGVVDSDHVTILYVIDTKIVMVINDELF</sequence>
<gene>
    <name evidence="1" type="ORF">V1477_006194</name>
</gene>
<accession>A0ABD2CKJ4</accession>